<sequence length="1474" mass="171623">MEVEENLPIDVCKIRCVDIPDEFLKKSIARQHFEQFGEVQHIIIKPKNKICYVHYKHYEDVQNALLNASYYNGKKFSISTHSSKPKTRRVKKDDDPDWLPDAEVQEELDAMSSTSDRKSYNLRLEAMAVDSPPLLKSLNLVGKKTKRIEKLKSSTEKNGWTPEQLELLNIIKQAANTTEDRYKVLDARDKLMRLRIKKFTNLEKATKGTCPDMCPEKERLQREIQHQVALYEQDVVGKCMNPYLAIKQYSRSSADQEAPLPHELRPVSVLELSMGYLTHNIMNLCDLEDVNLAEWYHFLWDRTRSVRKDITQQELCCHGSVALIEQCARFHIHCSARLVAEDPSVFDQKINTENLTKCLQTLKYMYHDLELKGESCANEAEFRAYIILLNLNDGNFMWEVQQLKLDIQKSPEVKFALEVYSALNKNNFVKFFKLVRSSNYLNACILLRYFIQVRSTALSTILKCYSPRTPYTLFPLLELQQLLAFEDTSSLTEFLASYGLYLNRDETQVVLDRKAHQEPEIPVTLDRAVAVVESKRTMSVGEVVCGGVLPPPHYKNYVPHNSFAENGVLIMTDILKELLTEAQNPPEIVEQQKLETVDQPDGEKSMPFWAFKNESIFKTKADSPPRLGIFGGSKPSEPPSKQFTFKMPVKPQSILAQQKSMGIFPLSSNEKQFTNQASNSFAQPPQLATHEVEQKNLFRTEQPKQQTFNVPHFPIQKTNQNESIMQSFFSKDPPLEKNDNVQIGGSIFGSGIFGNKKFDFAISPPTNPNIPTPEEVDSKLAEVLRLQAEERERQLVEKEREEERERQRQEKLRLEELEKMKAEALRKEYERREREKQEEWEKIRIAKLMEKERLLRIEINKTVTELLNDVLTKVETIRKEERLKEIATNIKNFKTRLFVSLWRKKCRLNKRKRHAIDQNPVWLPARSTYEEAKELITTNQNLMFQNIKRYKCGKSCEVVAPDKEPIKSIDIRHYYKILLESYTKMRIRLPNEFFWKVTISLPDFKEVKIGLNVMESVLMQYFDWKDRYGSTARIDQYRDNKLLGYCIEKKQGALEVDGNTNGIVFFAHESNDYLNQRISCAIKNFPNRAHVAVGVVFANDNPQSINSQKLGKLFEKNPHVVNYKVIVCQFNRSSILSAVRESLDFLSKNVQEPPPLELDTLAPFIHSHLAIDLCKRMKSCSVWNSNYRKCLKCPNVVINLYNQSVDKLKEIVLDHSCLDYSDFPIEFGTLLREEAPEVLPCNYRYFPSFWRKATYQTLIRKSLNSIKLPEYETAWPPPDESSLEKEVFAYCSKIFENPQSAFYKIMVVILKNYDPSSDFERIKNILWIDVIAVIITEKVRETNFFLHHTPFHAKSTFLQLFVIYNIHALEEFKSDEWFYLDNPLVKSEMNKISEKIHTRVTKESKQSLNSIEEIDLDELEKAVRMVKTDTNRSKSNEIKELEEFMKDLETSMDIHKQINATFQRTIHQALGTNK</sequence>
<keyword evidence="15" id="KW-0007">Acetylation</keyword>
<evidence type="ECO:0000256" key="5">
    <source>
        <dbReference type="ARBA" id="ARBA00013184"/>
    </source>
</evidence>
<dbReference type="GO" id="GO:0005694">
    <property type="term" value="C:chromosome"/>
    <property type="evidence" value="ECO:0007669"/>
    <property type="project" value="UniProtKB-SubCell"/>
</dbReference>
<feature type="coiled-coil region" evidence="24">
    <location>
        <begin position="781"/>
        <end position="839"/>
    </location>
</feature>
<dbReference type="InterPro" id="IPR045107">
    <property type="entry name" value="SAC3/GANP/THP3"/>
</dbReference>
<dbReference type="PROSITE" id="PS50250">
    <property type="entry name" value="PCI"/>
    <property type="match status" value="1"/>
</dbReference>
<dbReference type="GO" id="GO:0005737">
    <property type="term" value="C:cytoplasm"/>
    <property type="evidence" value="ECO:0007669"/>
    <property type="project" value="UniProtKB-SubCell"/>
</dbReference>
<feature type="domain" description="PCI" evidence="25">
    <location>
        <begin position="347"/>
        <end position="539"/>
    </location>
</feature>
<evidence type="ECO:0000256" key="1">
    <source>
        <dbReference type="ARBA" id="ARBA00004286"/>
    </source>
</evidence>
<evidence type="ECO:0000256" key="4">
    <source>
        <dbReference type="ARBA" id="ARBA00004642"/>
    </source>
</evidence>
<dbReference type="FunFam" id="1.25.40.990:FF:000003">
    <property type="entry name" value="germinal-center associated nuclear protein isoform X2"/>
    <property type="match status" value="1"/>
</dbReference>
<dbReference type="Proteomes" id="UP001329430">
    <property type="component" value="Chromosome 7"/>
</dbReference>
<dbReference type="GO" id="GO:0005654">
    <property type="term" value="C:nucleoplasm"/>
    <property type="evidence" value="ECO:0007669"/>
    <property type="project" value="UniProtKB-SubCell"/>
</dbReference>
<keyword evidence="20" id="KW-0012">Acyltransferase</keyword>
<evidence type="ECO:0000256" key="10">
    <source>
        <dbReference type="ARBA" id="ARBA00022553"/>
    </source>
</evidence>
<evidence type="ECO:0000256" key="13">
    <source>
        <dbReference type="ARBA" id="ARBA00022859"/>
    </source>
</evidence>
<evidence type="ECO:0000256" key="2">
    <source>
        <dbReference type="ARBA" id="ARBA00004496"/>
    </source>
</evidence>
<evidence type="ECO:0000256" key="17">
    <source>
        <dbReference type="ARBA" id="ARBA00023054"/>
    </source>
</evidence>
<protein>
    <recommendedName>
        <fullName evidence="23">Germinal-center associated nuclear protein</fullName>
        <ecNumber evidence="5">2.3.1.48</ecNumber>
    </recommendedName>
</protein>
<dbReference type="Pfam" id="PF03399">
    <property type="entry name" value="SAC3_GANP"/>
    <property type="match status" value="1"/>
</dbReference>
<dbReference type="EC" id="2.3.1.48" evidence="5"/>
<keyword evidence="18" id="KW-0906">Nuclear pore complex</keyword>
<comment type="caution">
    <text evidence="26">The sequence shown here is derived from an EMBL/GenBank/DDBJ whole genome shotgun (WGS) entry which is preliminary data.</text>
</comment>
<evidence type="ECO:0000256" key="23">
    <source>
        <dbReference type="ARBA" id="ARBA00069544"/>
    </source>
</evidence>
<evidence type="ECO:0000256" key="7">
    <source>
        <dbReference type="ARBA" id="ARBA00022454"/>
    </source>
</evidence>
<evidence type="ECO:0000256" key="24">
    <source>
        <dbReference type="SAM" id="Coils"/>
    </source>
</evidence>
<evidence type="ECO:0000256" key="15">
    <source>
        <dbReference type="ARBA" id="ARBA00022990"/>
    </source>
</evidence>
<evidence type="ECO:0000313" key="26">
    <source>
        <dbReference type="EMBL" id="KAK5641742.1"/>
    </source>
</evidence>
<dbReference type="GO" id="GO:0002376">
    <property type="term" value="P:immune system process"/>
    <property type="evidence" value="ECO:0007669"/>
    <property type="project" value="UniProtKB-KW"/>
</dbReference>
<evidence type="ECO:0000256" key="19">
    <source>
        <dbReference type="ARBA" id="ARBA00023242"/>
    </source>
</evidence>
<keyword evidence="17 24" id="KW-0175">Coiled coil</keyword>
<evidence type="ECO:0000313" key="27">
    <source>
        <dbReference type="Proteomes" id="UP001329430"/>
    </source>
</evidence>
<dbReference type="InterPro" id="IPR035979">
    <property type="entry name" value="RBD_domain_sf"/>
</dbReference>
<accession>A0AAN7V6G4</accession>
<evidence type="ECO:0000256" key="16">
    <source>
        <dbReference type="ARBA" id="ARBA00023010"/>
    </source>
</evidence>
<dbReference type="InterPro" id="IPR000717">
    <property type="entry name" value="PCI_dom"/>
</dbReference>
<dbReference type="GO" id="GO:0005643">
    <property type="term" value="C:nuclear pore"/>
    <property type="evidence" value="ECO:0007669"/>
    <property type="project" value="UniProtKB-SubCell"/>
</dbReference>
<evidence type="ECO:0000256" key="6">
    <source>
        <dbReference type="ARBA" id="ARBA00022448"/>
    </source>
</evidence>
<dbReference type="InterPro" id="IPR012677">
    <property type="entry name" value="Nucleotide-bd_a/b_plait_sf"/>
</dbReference>
<comment type="subcellular location">
    <subcellularLocation>
        <location evidence="1">Chromosome</location>
    </subcellularLocation>
    <subcellularLocation>
        <location evidence="2">Cytoplasm</location>
    </subcellularLocation>
    <subcellularLocation>
        <location evidence="3">Nucleus</location>
        <location evidence="3">Nuclear pore complex</location>
    </subcellularLocation>
    <subcellularLocation>
        <location evidence="4">Nucleus</location>
        <location evidence="4">Nucleoplasm</location>
    </subcellularLocation>
</comment>
<reference evidence="26 27" key="1">
    <citation type="journal article" date="2024" name="Insects">
        <title>An Improved Chromosome-Level Genome Assembly of the Firefly Pyrocoelia pectoralis.</title>
        <authorList>
            <person name="Fu X."/>
            <person name="Meyer-Rochow V.B."/>
            <person name="Ballantyne L."/>
            <person name="Zhu X."/>
        </authorList>
    </citation>
    <scope>NUCLEOTIDE SEQUENCE [LARGE SCALE GENOMIC DNA]</scope>
    <source>
        <strain evidence="26">XCY_ONT2</strain>
    </source>
</reference>
<evidence type="ECO:0000256" key="9">
    <source>
        <dbReference type="ARBA" id="ARBA00022490"/>
    </source>
</evidence>
<keyword evidence="8" id="KW-0488">Methylation</keyword>
<dbReference type="GO" id="GO:0061733">
    <property type="term" value="F:protein-lysine-acetyltransferase activity"/>
    <property type="evidence" value="ECO:0007669"/>
    <property type="project" value="UniProtKB-EC"/>
</dbReference>
<keyword evidence="9" id="KW-0963">Cytoplasm</keyword>
<dbReference type="PANTHER" id="PTHR12436:SF3">
    <property type="entry name" value="GERMINAL-CENTER ASSOCIATED NUCLEAR PROTEIN"/>
    <property type="match status" value="1"/>
</dbReference>
<evidence type="ECO:0000256" key="3">
    <source>
        <dbReference type="ARBA" id="ARBA00004567"/>
    </source>
</evidence>
<dbReference type="Gene3D" id="3.30.70.330">
    <property type="match status" value="1"/>
</dbReference>
<evidence type="ECO:0000256" key="22">
    <source>
        <dbReference type="ARBA" id="ARBA00055631"/>
    </source>
</evidence>
<evidence type="ECO:0000256" key="18">
    <source>
        <dbReference type="ARBA" id="ARBA00023132"/>
    </source>
</evidence>
<proteinExistence type="inferred from homology"/>
<dbReference type="GO" id="GO:0070390">
    <property type="term" value="C:transcription export complex 2"/>
    <property type="evidence" value="ECO:0007669"/>
    <property type="project" value="TreeGrafter"/>
</dbReference>
<dbReference type="SUPFAM" id="SSF54928">
    <property type="entry name" value="RNA-binding domain, RBD"/>
    <property type="match status" value="1"/>
</dbReference>
<evidence type="ECO:0000256" key="21">
    <source>
        <dbReference type="ARBA" id="ARBA00038443"/>
    </source>
</evidence>
<dbReference type="InterPro" id="IPR005062">
    <property type="entry name" value="SAC3/GANP/THP3_conserved"/>
</dbReference>
<keyword evidence="12" id="KW-0509">mRNA transport</keyword>
<dbReference type="GO" id="GO:0003676">
    <property type="term" value="F:nucleic acid binding"/>
    <property type="evidence" value="ECO:0007669"/>
    <property type="project" value="InterPro"/>
</dbReference>
<keyword evidence="10" id="KW-0597">Phosphoprotein</keyword>
<keyword evidence="14" id="KW-0653">Protein transport</keyword>
<evidence type="ECO:0000259" key="25">
    <source>
        <dbReference type="PROSITE" id="PS50250"/>
    </source>
</evidence>
<dbReference type="PANTHER" id="PTHR12436">
    <property type="entry name" value="80 KDA MCM3-ASSOCIATED PROTEIN"/>
    <property type="match status" value="1"/>
</dbReference>
<keyword evidence="6" id="KW-0813">Transport</keyword>
<evidence type="ECO:0000256" key="14">
    <source>
        <dbReference type="ARBA" id="ARBA00022927"/>
    </source>
</evidence>
<evidence type="ECO:0000256" key="20">
    <source>
        <dbReference type="ARBA" id="ARBA00023315"/>
    </source>
</evidence>
<comment type="function">
    <text evidence="22">As a component of the TREX-2 complex, involved in the export of mRNAs to the cytoplasm through the nuclear pores. Through the acetylation of histones, affects the assembly of nucleosomes at immunoglobulin variable region genes and promotes the recruitment and positioning of transcription complex to favor DNA cytosine deaminase AICDA/AID targeting, hence promoting somatic hypermutations.</text>
</comment>
<comment type="similarity">
    <text evidence="21">Belongs to the SAC3 family.</text>
</comment>
<keyword evidence="16" id="KW-0811">Translocation</keyword>
<keyword evidence="19" id="KW-0539">Nucleus</keyword>
<evidence type="ECO:0000256" key="8">
    <source>
        <dbReference type="ARBA" id="ARBA00022481"/>
    </source>
</evidence>
<evidence type="ECO:0000256" key="11">
    <source>
        <dbReference type="ARBA" id="ARBA00022679"/>
    </source>
</evidence>
<keyword evidence="27" id="KW-1185">Reference proteome</keyword>
<dbReference type="GO" id="GO:0015031">
    <property type="term" value="P:protein transport"/>
    <property type="evidence" value="ECO:0007669"/>
    <property type="project" value="UniProtKB-KW"/>
</dbReference>
<gene>
    <name evidence="26" type="ORF">RI129_010289</name>
</gene>
<keyword evidence="7" id="KW-0158">Chromosome</keyword>
<evidence type="ECO:0000256" key="12">
    <source>
        <dbReference type="ARBA" id="ARBA00022816"/>
    </source>
</evidence>
<name>A0AAN7V6G4_9COLE</name>
<organism evidence="26 27">
    <name type="scientific">Pyrocoelia pectoralis</name>
    <dbReference type="NCBI Taxonomy" id="417401"/>
    <lineage>
        <taxon>Eukaryota</taxon>
        <taxon>Metazoa</taxon>
        <taxon>Ecdysozoa</taxon>
        <taxon>Arthropoda</taxon>
        <taxon>Hexapoda</taxon>
        <taxon>Insecta</taxon>
        <taxon>Pterygota</taxon>
        <taxon>Neoptera</taxon>
        <taxon>Endopterygota</taxon>
        <taxon>Coleoptera</taxon>
        <taxon>Polyphaga</taxon>
        <taxon>Elateriformia</taxon>
        <taxon>Elateroidea</taxon>
        <taxon>Lampyridae</taxon>
        <taxon>Lampyrinae</taxon>
        <taxon>Pyrocoelia</taxon>
    </lineage>
</organism>
<keyword evidence="13" id="KW-0391">Immunity</keyword>
<keyword evidence="11" id="KW-0808">Transferase</keyword>
<dbReference type="Gene3D" id="1.25.40.990">
    <property type="match status" value="1"/>
</dbReference>
<dbReference type="GO" id="GO:0006406">
    <property type="term" value="P:mRNA export from nucleus"/>
    <property type="evidence" value="ECO:0007669"/>
    <property type="project" value="TreeGrafter"/>
</dbReference>
<dbReference type="EMBL" id="JAVRBK010000007">
    <property type="protein sequence ID" value="KAK5641742.1"/>
    <property type="molecule type" value="Genomic_DNA"/>
</dbReference>